<keyword evidence="1" id="KW-0812">Transmembrane</keyword>
<reference evidence="2 3" key="1">
    <citation type="submission" date="2019-10" db="EMBL/GenBank/DDBJ databases">
        <title>Complete genome sequences for adaption low water activity.</title>
        <authorList>
            <person name="Zhao L."/>
            <person name="Zhong J."/>
        </authorList>
    </citation>
    <scope>NUCLEOTIDE SEQUENCE [LARGE SCALE GENOMIC DNA]</scope>
    <source>
        <strain evidence="2 3">FDU301</strain>
        <plasmid evidence="3">pfdu301a</plasmid>
    </source>
</reference>
<accession>A0A6M6E7A0</accession>
<feature type="transmembrane region" description="Helical" evidence="1">
    <location>
        <begin position="93"/>
        <end position="112"/>
    </location>
</feature>
<evidence type="ECO:0000313" key="3">
    <source>
        <dbReference type="Proteomes" id="UP000501076"/>
    </source>
</evidence>
<dbReference type="AlphaFoldDB" id="A0A6M6E7A0"/>
<geneLocation type="plasmid" evidence="3">
    <name>pfdu301a</name>
</geneLocation>
<keyword evidence="2" id="KW-0614">Plasmid</keyword>
<sequence>MKFFIKLCIVGIYSIPFAYLSLQKDYEADSKINYILMSLIIVILSCFCGLIRADLQLILGNIISFSISYFCNSLAMLDKKRADFFSPINSVEQLVIITVISLVIQLFFYRIASKFAEGYINNTERYNVKKEKRA</sequence>
<keyword evidence="1" id="KW-0472">Membrane</keyword>
<gene>
    <name evidence="2" type="ORF">FDZ14_30535</name>
</gene>
<dbReference type="Proteomes" id="UP000501076">
    <property type="component" value="Plasmid pFDU301A"/>
</dbReference>
<protein>
    <submittedName>
        <fullName evidence="2">Uncharacterized protein</fullName>
    </submittedName>
</protein>
<organism evidence="2 3">
    <name type="scientific">Priestia megaterium</name>
    <name type="common">Bacillus megaterium</name>
    <dbReference type="NCBI Taxonomy" id="1404"/>
    <lineage>
        <taxon>Bacteria</taxon>
        <taxon>Bacillati</taxon>
        <taxon>Bacillota</taxon>
        <taxon>Bacilli</taxon>
        <taxon>Bacillales</taxon>
        <taxon>Bacillaceae</taxon>
        <taxon>Priestia</taxon>
    </lineage>
</organism>
<proteinExistence type="predicted"/>
<feature type="transmembrane region" description="Helical" evidence="1">
    <location>
        <begin position="33"/>
        <end position="51"/>
    </location>
</feature>
<keyword evidence="1" id="KW-1133">Transmembrane helix</keyword>
<dbReference type="EMBL" id="CP045273">
    <property type="protein sequence ID" value="QJX80427.1"/>
    <property type="molecule type" value="Genomic_DNA"/>
</dbReference>
<dbReference type="RefSeq" id="WP_171778417.1">
    <property type="nucleotide sequence ID" value="NZ_CP045273.1"/>
</dbReference>
<name>A0A6M6E7A0_PRIMG</name>
<evidence type="ECO:0000256" key="1">
    <source>
        <dbReference type="SAM" id="Phobius"/>
    </source>
</evidence>
<feature type="transmembrane region" description="Helical" evidence="1">
    <location>
        <begin position="58"/>
        <end position="77"/>
    </location>
</feature>
<evidence type="ECO:0000313" key="2">
    <source>
        <dbReference type="EMBL" id="QJX80427.1"/>
    </source>
</evidence>